<accession>A0A9P5XI86</accession>
<feature type="compositionally biased region" description="Polar residues" evidence="5">
    <location>
        <begin position="623"/>
        <end position="646"/>
    </location>
</feature>
<feature type="compositionally biased region" description="Basic and acidic residues" evidence="5">
    <location>
        <begin position="449"/>
        <end position="463"/>
    </location>
</feature>
<feature type="region of interest" description="Disordered" evidence="5">
    <location>
        <begin position="77"/>
        <end position="103"/>
    </location>
</feature>
<dbReference type="PANTHER" id="PTHR15549">
    <property type="entry name" value="PAIRED IMMUNOGLOBULIN-LIKE TYPE 2 RECEPTOR"/>
    <property type="match status" value="1"/>
</dbReference>
<dbReference type="GO" id="GO:0016020">
    <property type="term" value="C:membrane"/>
    <property type="evidence" value="ECO:0007669"/>
    <property type="project" value="UniProtKB-SubCell"/>
</dbReference>
<dbReference type="PANTHER" id="PTHR15549:SF30">
    <property type="entry name" value="MID2 DOMAIN-CONTAINING PROTEIN"/>
    <property type="match status" value="1"/>
</dbReference>
<keyword evidence="3 6" id="KW-1133">Transmembrane helix</keyword>
<evidence type="ECO:0000313" key="7">
    <source>
        <dbReference type="EMBL" id="KAF9449701.1"/>
    </source>
</evidence>
<feature type="compositionally biased region" description="Polar residues" evidence="5">
    <location>
        <begin position="92"/>
        <end position="103"/>
    </location>
</feature>
<reference evidence="7" key="1">
    <citation type="submission" date="2020-11" db="EMBL/GenBank/DDBJ databases">
        <authorList>
            <consortium name="DOE Joint Genome Institute"/>
            <person name="Ahrendt S."/>
            <person name="Riley R."/>
            <person name="Andreopoulos W."/>
            <person name="Labutti K."/>
            <person name="Pangilinan J."/>
            <person name="Ruiz-Duenas F.J."/>
            <person name="Barrasa J.M."/>
            <person name="Sanchez-Garcia M."/>
            <person name="Camarero S."/>
            <person name="Miyauchi S."/>
            <person name="Serrano A."/>
            <person name="Linde D."/>
            <person name="Babiker R."/>
            <person name="Drula E."/>
            <person name="Ayuso-Fernandez I."/>
            <person name="Pacheco R."/>
            <person name="Padilla G."/>
            <person name="Ferreira P."/>
            <person name="Barriuso J."/>
            <person name="Kellner H."/>
            <person name="Castanera R."/>
            <person name="Alfaro M."/>
            <person name="Ramirez L."/>
            <person name="Pisabarro A.G."/>
            <person name="Kuo A."/>
            <person name="Tritt A."/>
            <person name="Lipzen A."/>
            <person name="He G."/>
            <person name="Yan M."/>
            <person name="Ng V."/>
            <person name="Cullen D."/>
            <person name="Martin F."/>
            <person name="Rosso M.-N."/>
            <person name="Henrissat B."/>
            <person name="Hibbett D."/>
            <person name="Martinez A.T."/>
            <person name="Grigoriev I.V."/>
        </authorList>
    </citation>
    <scope>NUCLEOTIDE SEQUENCE</scope>
    <source>
        <strain evidence="7">MF-IS2</strain>
    </source>
</reference>
<comment type="subcellular location">
    <subcellularLocation>
        <location evidence="1">Membrane</location>
        <topology evidence="1">Single-pass membrane protein</topology>
    </subcellularLocation>
</comment>
<feature type="region of interest" description="Disordered" evidence="5">
    <location>
        <begin position="511"/>
        <end position="562"/>
    </location>
</feature>
<feature type="region of interest" description="Disordered" evidence="5">
    <location>
        <begin position="623"/>
        <end position="679"/>
    </location>
</feature>
<name>A0A9P5XI86_9AGAR</name>
<evidence type="ECO:0000313" key="8">
    <source>
        <dbReference type="Proteomes" id="UP000807342"/>
    </source>
</evidence>
<feature type="compositionally biased region" description="Polar residues" evidence="5">
    <location>
        <begin position="552"/>
        <end position="562"/>
    </location>
</feature>
<organism evidence="7 8">
    <name type="scientific">Macrolepiota fuliginosa MF-IS2</name>
    <dbReference type="NCBI Taxonomy" id="1400762"/>
    <lineage>
        <taxon>Eukaryota</taxon>
        <taxon>Fungi</taxon>
        <taxon>Dikarya</taxon>
        <taxon>Basidiomycota</taxon>
        <taxon>Agaricomycotina</taxon>
        <taxon>Agaricomycetes</taxon>
        <taxon>Agaricomycetidae</taxon>
        <taxon>Agaricales</taxon>
        <taxon>Agaricineae</taxon>
        <taxon>Agaricaceae</taxon>
        <taxon>Macrolepiota</taxon>
    </lineage>
</organism>
<evidence type="ECO:0000256" key="1">
    <source>
        <dbReference type="ARBA" id="ARBA00004167"/>
    </source>
</evidence>
<evidence type="ECO:0000256" key="6">
    <source>
        <dbReference type="SAM" id="Phobius"/>
    </source>
</evidence>
<evidence type="ECO:0000256" key="2">
    <source>
        <dbReference type="ARBA" id="ARBA00022692"/>
    </source>
</evidence>
<feature type="compositionally biased region" description="Low complexity" evidence="5">
    <location>
        <begin position="149"/>
        <end position="181"/>
    </location>
</feature>
<evidence type="ECO:0000256" key="3">
    <source>
        <dbReference type="ARBA" id="ARBA00022989"/>
    </source>
</evidence>
<keyword evidence="2 6" id="KW-0812">Transmembrane</keyword>
<feature type="compositionally biased region" description="Basic residues" evidence="5">
    <location>
        <begin position="520"/>
        <end position="529"/>
    </location>
</feature>
<keyword evidence="8" id="KW-1185">Reference proteome</keyword>
<dbReference type="InterPro" id="IPR051694">
    <property type="entry name" value="Immunoregulatory_rcpt-like"/>
</dbReference>
<dbReference type="OrthoDB" id="3061923at2759"/>
<gene>
    <name evidence="7" type="ORF">P691DRAFT_727545</name>
</gene>
<protein>
    <submittedName>
        <fullName evidence="7">Uncharacterized protein</fullName>
    </submittedName>
</protein>
<keyword evidence="4 6" id="KW-0472">Membrane</keyword>
<dbReference type="EMBL" id="MU151123">
    <property type="protein sequence ID" value="KAF9449701.1"/>
    <property type="molecule type" value="Genomic_DNA"/>
</dbReference>
<dbReference type="GO" id="GO:0071944">
    <property type="term" value="C:cell periphery"/>
    <property type="evidence" value="ECO:0007669"/>
    <property type="project" value="UniProtKB-ARBA"/>
</dbReference>
<evidence type="ECO:0000256" key="4">
    <source>
        <dbReference type="ARBA" id="ARBA00023136"/>
    </source>
</evidence>
<feature type="region of interest" description="Disordered" evidence="5">
    <location>
        <begin position="449"/>
        <end position="474"/>
    </location>
</feature>
<comment type="caution">
    <text evidence="7">The sequence shown here is derived from an EMBL/GenBank/DDBJ whole genome shotgun (WGS) entry which is preliminary data.</text>
</comment>
<evidence type="ECO:0000256" key="5">
    <source>
        <dbReference type="SAM" id="MobiDB-lite"/>
    </source>
</evidence>
<proteinExistence type="predicted"/>
<sequence>MSNLFTTALSHQTAGEYEVLRAAELDVWVAFDGGSVIVMQGAGDRAGDDTGASSGDLSSPIGVLSPDETATTLTVITDGSNASPTVGARLPTSPTTAPSSVDLSTITPSAELSGLMSESQAPNTMSLSPGSGALSSTLSNVMTSLSTSDSLSTSINSMPATASSSTSAAAVSVSAEPTTPMTSPPTPAPLDYLSHSPPFYVAIVLGSIAGVAVLAALISWAFRRQAHEKRRRLADEAARLPWISPTPEPDDRGFSSAPVALDVETGMQCSNTEVGIMNLGREGMAHVQAWEPRGDRDVGEPKRSECYDRKQRPPFITQQIPSYTLFSRYSGQNFINRPAASPCANRVSLGSIDPHLQVETLGKGSALLVTNQVPSDLSMCSSQEAGFSCLSHGSSSHPEIGTPRELVPMPRFLGLDGKGLDIPWEEKALPASQSPVARTPRSRIMSAEHIRKTWDRQAPKTPEDDQSAAGKKMLQEPEVEGWANSMRSNFINAFNAVAASLPISAIREGTEDADKLTPARPRRSSKRKALQNTSPTPDGVISKASPSRGCTIKSSSSNPWSLVETGSNTGIVHIRVPASDTRSVVSNHEILDPGFGISRSYTLHSHEPLRVKKSSVPLLSQQTYTSNKPSMSCASTTRSLSATGSVSPKRPRKTTSSITKRRTTLERRPNALNSWATSMTTSSSITSMVSIATGSEGMKEQRSLARVALKDRRRKAKRLKEMPMG</sequence>
<dbReference type="AlphaFoldDB" id="A0A9P5XI86"/>
<feature type="transmembrane region" description="Helical" evidence="6">
    <location>
        <begin position="199"/>
        <end position="222"/>
    </location>
</feature>
<dbReference type="Proteomes" id="UP000807342">
    <property type="component" value="Unassembled WGS sequence"/>
</dbReference>
<feature type="region of interest" description="Disordered" evidence="5">
    <location>
        <begin position="149"/>
        <end position="186"/>
    </location>
</feature>